<keyword evidence="2 4" id="KW-0324">Glycolysis</keyword>
<dbReference type="UniPathway" id="UPA00109">
    <property type="reaction ID" value="UER00181"/>
</dbReference>
<dbReference type="Gene3D" id="3.40.50.10490">
    <property type="entry name" value="Glucose-6-phosphate isomerase like protein, domain 1"/>
    <property type="match status" value="3"/>
</dbReference>
<dbReference type="EC" id="5.3.1.9" evidence="4"/>
<dbReference type="InterPro" id="IPR001672">
    <property type="entry name" value="G6P_Isomerase"/>
</dbReference>
<dbReference type="InterPro" id="IPR046348">
    <property type="entry name" value="SIS_dom_sf"/>
</dbReference>
<dbReference type="RefSeq" id="WP_322633264.1">
    <property type="nucleotide sequence ID" value="NZ_WIAO01000017.1"/>
</dbReference>
<dbReference type="GO" id="GO:0006096">
    <property type="term" value="P:glycolytic process"/>
    <property type="evidence" value="ECO:0007669"/>
    <property type="project" value="UniProtKB-UniPathway"/>
</dbReference>
<sequence length="538" mass="55875">MSEPMGKMEAAGGLAVTTGVDVNAGVDRLKAEGIPAKVAAKDATLWGPEAEEEASIRLGWVDTFVKSRELVAPLAKLRADLAEQGIDHVALCGMGGSSLAPEVISRTLDLGISVLDSTDPGQILAELGEASLRRTVVVVSSKSGSTVETDSQRRGFEAAFKGVGIDDFAKRFVFVTDPGSELEKLANAQGSHLFLADATVGGRYSALTAFGLVPSALAGADITELLDQAEEFATSITSEDDNPAVVLGAVIAAKPTITIADDGTGIVGLGDWAEQLIAESLGKDGKGTLPVVLEGPAAPGARGADRVYATVGGSSTGLPASGSALAMPDVVVNGPLGAQFLAWELATAYAGYLIGIDPFNQPNVTESKENTKRILADGLPDERPHAVDGAVEIYGSHADTVAGALGEVLLNADSDGAYIAVMAYLDRIGDADVAALRAGLAERTGAPVTWGWGPRFLHSTGQFHKGGRQTGVFLQITGEVGEDLLIPDREFTFAGLQAAQAAGDRQALQSRERPLVRLHLTDRKRGINQLVHALRELS</sequence>
<dbReference type="EMBL" id="WIAO01000017">
    <property type="protein sequence ID" value="MQM26860.1"/>
    <property type="molecule type" value="Genomic_DNA"/>
</dbReference>
<reference evidence="5 6" key="1">
    <citation type="submission" date="2019-10" db="EMBL/GenBank/DDBJ databases">
        <title>Glycomyces albidus sp. nov., a novel actinomycete isolated from rhizosphere soil of wheat (Triticum aestivum L.).</title>
        <authorList>
            <person name="Qian L."/>
        </authorList>
    </citation>
    <scope>NUCLEOTIDE SEQUENCE [LARGE SCALE GENOMIC DNA]</scope>
    <source>
        <strain evidence="5 6">NEAU-7082</strain>
    </source>
</reference>
<dbReference type="Proteomes" id="UP000477750">
    <property type="component" value="Unassembled WGS sequence"/>
</dbReference>
<dbReference type="AlphaFoldDB" id="A0A6L5GBA8"/>
<gene>
    <name evidence="5" type="ORF">GFD30_14955</name>
</gene>
<dbReference type="PRINTS" id="PR00662">
    <property type="entry name" value="G6PISOMERASE"/>
</dbReference>
<dbReference type="GO" id="GO:0051156">
    <property type="term" value="P:glucose 6-phosphate metabolic process"/>
    <property type="evidence" value="ECO:0007669"/>
    <property type="project" value="TreeGrafter"/>
</dbReference>
<evidence type="ECO:0000256" key="3">
    <source>
        <dbReference type="ARBA" id="ARBA00023235"/>
    </source>
</evidence>
<dbReference type="GO" id="GO:0048029">
    <property type="term" value="F:monosaccharide binding"/>
    <property type="evidence" value="ECO:0007669"/>
    <property type="project" value="TreeGrafter"/>
</dbReference>
<dbReference type="PROSITE" id="PS51463">
    <property type="entry name" value="P_GLUCOSE_ISOMERASE_3"/>
    <property type="match status" value="1"/>
</dbReference>
<dbReference type="GO" id="GO:0097367">
    <property type="term" value="F:carbohydrate derivative binding"/>
    <property type="evidence" value="ECO:0007669"/>
    <property type="project" value="InterPro"/>
</dbReference>
<evidence type="ECO:0000256" key="4">
    <source>
        <dbReference type="RuleBase" id="RU000612"/>
    </source>
</evidence>
<proteinExistence type="inferred from homology"/>
<organism evidence="5 6">
    <name type="scientific">Glycomyces albidus</name>
    <dbReference type="NCBI Taxonomy" id="2656774"/>
    <lineage>
        <taxon>Bacteria</taxon>
        <taxon>Bacillati</taxon>
        <taxon>Actinomycetota</taxon>
        <taxon>Actinomycetes</taxon>
        <taxon>Glycomycetales</taxon>
        <taxon>Glycomycetaceae</taxon>
        <taxon>Glycomyces</taxon>
    </lineage>
</organism>
<comment type="similarity">
    <text evidence="4">Belongs to the GPI family.</text>
</comment>
<evidence type="ECO:0000256" key="2">
    <source>
        <dbReference type="ARBA" id="ARBA00023152"/>
    </source>
</evidence>
<comment type="caution">
    <text evidence="5">The sequence shown here is derived from an EMBL/GenBank/DDBJ whole genome shotgun (WGS) entry which is preliminary data.</text>
</comment>
<dbReference type="PANTHER" id="PTHR11469">
    <property type="entry name" value="GLUCOSE-6-PHOSPHATE ISOMERASE"/>
    <property type="match status" value="1"/>
</dbReference>
<dbReference type="GO" id="GO:0004347">
    <property type="term" value="F:glucose-6-phosphate isomerase activity"/>
    <property type="evidence" value="ECO:0007669"/>
    <property type="project" value="UniProtKB-EC"/>
</dbReference>
<dbReference type="PANTHER" id="PTHR11469:SF1">
    <property type="entry name" value="GLUCOSE-6-PHOSPHATE ISOMERASE"/>
    <property type="match status" value="1"/>
</dbReference>
<keyword evidence="6" id="KW-1185">Reference proteome</keyword>
<dbReference type="GO" id="GO:0006094">
    <property type="term" value="P:gluconeogenesis"/>
    <property type="evidence" value="ECO:0007669"/>
    <property type="project" value="UniProtKB-KW"/>
</dbReference>
<evidence type="ECO:0000313" key="6">
    <source>
        <dbReference type="Proteomes" id="UP000477750"/>
    </source>
</evidence>
<keyword evidence="1 4" id="KW-0312">Gluconeogenesis</keyword>
<comment type="pathway">
    <text evidence="4">Carbohydrate degradation; glycolysis; D-glyceraldehyde 3-phosphate and glycerone phosphate from D-glucose: step 2/4.</text>
</comment>
<dbReference type="Pfam" id="PF00342">
    <property type="entry name" value="PGI"/>
    <property type="match status" value="1"/>
</dbReference>
<name>A0A6L5GBA8_9ACTN</name>
<dbReference type="GO" id="GO:0005829">
    <property type="term" value="C:cytosol"/>
    <property type="evidence" value="ECO:0007669"/>
    <property type="project" value="TreeGrafter"/>
</dbReference>
<evidence type="ECO:0000313" key="5">
    <source>
        <dbReference type="EMBL" id="MQM26860.1"/>
    </source>
</evidence>
<keyword evidence="3 4" id="KW-0413">Isomerase</keyword>
<evidence type="ECO:0000256" key="1">
    <source>
        <dbReference type="ARBA" id="ARBA00022432"/>
    </source>
</evidence>
<dbReference type="SUPFAM" id="SSF53697">
    <property type="entry name" value="SIS domain"/>
    <property type="match status" value="1"/>
</dbReference>
<protein>
    <recommendedName>
        <fullName evidence="4">Glucose-6-phosphate isomerase</fullName>
        <ecNumber evidence="4">5.3.1.9</ecNumber>
    </recommendedName>
</protein>
<accession>A0A6L5GBA8</accession>
<comment type="catalytic activity">
    <reaction evidence="4">
        <text>alpha-D-glucose 6-phosphate = beta-D-fructose 6-phosphate</text>
        <dbReference type="Rhea" id="RHEA:11816"/>
        <dbReference type="ChEBI" id="CHEBI:57634"/>
        <dbReference type="ChEBI" id="CHEBI:58225"/>
        <dbReference type="EC" id="5.3.1.9"/>
    </reaction>
</comment>